<evidence type="ECO:0000313" key="4">
    <source>
        <dbReference type="Proteomes" id="UP000263094"/>
    </source>
</evidence>
<keyword evidence="4" id="KW-1185">Reference proteome</keyword>
<dbReference type="InterPro" id="IPR015947">
    <property type="entry name" value="PUA-like_sf"/>
</dbReference>
<dbReference type="Pfam" id="PF04266">
    <property type="entry name" value="ASCH"/>
    <property type="match status" value="1"/>
</dbReference>
<evidence type="ECO:0000259" key="2">
    <source>
        <dbReference type="SMART" id="SM01022"/>
    </source>
</evidence>
<dbReference type="SUPFAM" id="SSF88697">
    <property type="entry name" value="PUA domain-like"/>
    <property type="match status" value="1"/>
</dbReference>
<evidence type="ECO:0000313" key="3">
    <source>
        <dbReference type="EMBL" id="RFU87308.1"/>
    </source>
</evidence>
<feature type="domain" description="ASCH" evidence="2">
    <location>
        <begin position="28"/>
        <end position="153"/>
    </location>
</feature>
<dbReference type="OrthoDB" id="9807542at2"/>
<dbReference type="Proteomes" id="UP000263094">
    <property type="component" value="Unassembled WGS sequence"/>
</dbReference>
<dbReference type="InterPro" id="IPR009326">
    <property type="entry name" value="DUF984"/>
</dbReference>
<sequence length="156" mass="16632">MTIPETGPTSTPTSVPTSGADDLPPFELAFPGPLRDRLVAAVLSGAKTTTTSLHAAYGPDEPLPQAGERCALIDSAGRAVAVVETTEVRVLPLGDIDLRHAVDEGEGHTTVARWRSDHEEFWLGPESLAAIGDQDFTLDDSSLVVTERFRVTERLG</sequence>
<accession>A0A372M8M7</accession>
<feature type="compositionally biased region" description="Low complexity" evidence="1">
    <location>
        <begin position="1"/>
        <end position="18"/>
    </location>
</feature>
<evidence type="ECO:0000256" key="1">
    <source>
        <dbReference type="SAM" id="MobiDB-lite"/>
    </source>
</evidence>
<reference evidence="3 4" key="1">
    <citation type="submission" date="2018-08" db="EMBL/GenBank/DDBJ databases">
        <title>Isolation, diversity and antifungal activity of Actinobacteria from wheat.</title>
        <authorList>
            <person name="Han C."/>
        </authorList>
    </citation>
    <scope>NUCLEOTIDE SEQUENCE [LARGE SCALE GENOMIC DNA]</scope>
    <source>
        <strain evidence="3 4">NEAU-YY421</strain>
    </source>
</reference>
<dbReference type="InterPro" id="IPR007374">
    <property type="entry name" value="ASCH_domain"/>
</dbReference>
<dbReference type="PANTHER" id="PTHR39203:SF1">
    <property type="entry name" value="CYTOPLASMIC PROTEIN"/>
    <property type="match status" value="1"/>
</dbReference>
<dbReference type="AlphaFoldDB" id="A0A372M8M7"/>
<dbReference type="SMART" id="SM01022">
    <property type="entry name" value="ASCH"/>
    <property type="match status" value="1"/>
</dbReference>
<dbReference type="EMBL" id="QUAK01000038">
    <property type="protein sequence ID" value="RFU87308.1"/>
    <property type="molecule type" value="Genomic_DNA"/>
</dbReference>
<dbReference type="Gene3D" id="3.10.400.10">
    <property type="entry name" value="Sulfate adenylyltransferase"/>
    <property type="match status" value="1"/>
</dbReference>
<dbReference type="RefSeq" id="WP_128555158.1">
    <property type="nucleotide sequence ID" value="NZ_QUAK01000038.1"/>
</dbReference>
<gene>
    <name evidence="3" type="ORF">DY218_07710</name>
</gene>
<organism evidence="3 4">
    <name type="scientific">Streptomyces triticagri</name>
    <dbReference type="NCBI Taxonomy" id="2293568"/>
    <lineage>
        <taxon>Bacteria</taxon>
        <taxon>Bacillati</taxon>
        <taxon>Actinomycetota</taxon>
        <taxon>Actinomycetes</taxon>
        <taxon>Kitasatosporales</taxon>
        <taxon>Streptomycetaceae</taxon>
        <taxon>Streptomyces</taxon>
    </lineage>
</organism>
<dbReference type="PANTHER" id="PTHR39203">
    <property type="entry name" value="CYTOPLASMIC PROTEIN-RELATED"/>
    <property type="match status" value="1"/>
</dbReference>
<protein>
    <submittedName>
        <fullName evidence="3">ASCH domain-containing protein</fullName>
    </submittedName>
</protein>
<proteinExistence type="predicted"/>
<dbReference type="PIRSF" id="PIRSF021320">
    <property type="entry name" value="DUF984"/>
    <property type="match status" value="1"/>
</dbReference>
<name>A0A372M8M7_9ACTN</name>
<feature type="region of interest" description="Disordered" evidence="1">
    <location>
        <begin position="1"/>
        <end position="23"/>
    </location>
</feature>
<comment type="caution">
    <text evidence="3">The sequence shown here is derived from an EMBL/GenBank/DDBJ whole genome shotgun (WGS) entry which is preliminary data.</text>
</comment>